<reference evidence="4" key="1">
    <citation type="submission" date="2016-10" db="EMBL/GenBank/DDBJ databases">
        <authorList>
            <person name="Varghese N."/>
            <person name="Submissions S."/>
        </authorList>
    </citation>
    <scope>NUCLEOTIDE SEQUENCE [LARGE SCALE GENOMIC DNA]</scope>
    <source>
        <strain evidence="4">CGMCC 4.3568</strain>
    </source>
</reference>
<evidence type="ECO:0000256" key="1">
    <source>
        <dbReference type="SAM" id="MobiDB-lite"/>
    </source>
</evidence>
<feature type="compositionally biased region" description="Basic and acidic residues" evidence="1">
    <location>
        <begin position="89"/>
        <end position="104"/>
    </location>
</feature>
<dbReference type="Proteomes" id="UP000243799">
    <property type="component" value="Unassembled WGS sequence"/>
</dbReference>
<feature type="compositionally biased region" description="Basic and acidic residues" evidence="1">
    <location>
        <begin position="65"/>
        <end position="82"/>
    </location>
</feature>
<evidence type="ECO:0000313" key="3">
    <source>
        <dbReference type="EMBL" id="SFB35815.1"/>
    </source>
</evidence>
<sequence length="554" mass="57361">MAEEPGEGGGAPPAPADPPAAPDPAPSAPADPAPASSEPAEPDRSSESGEPEQAPSPSEEPPAAAEEKPADAPAAEEPKAEESEAPPPDDAKTQDEAAADKADESESEPTAENSSTGNGDTAKPGTSEFEARVRELVSTPDTNTGVIREIADNLRKTAEGAQGAADDAAKAAEDTTAEWADPAGQQLREKATEPVDATRAVGSDAARLGEQAETFAGDVDHANNQIDNEISRGQPIYDTADTLPDGERELAKQSFVEDTAGRVRDFLGATREKIKSDTGWEINGEIDQENVDTFNRWTGELGSKNTSQGERFGRQLGNRELPADSRVGNAGKTRIYEDVADASLRVDSGLRNLELAGNDVAVRSTGKGTVWASTAPSTDSLYGESATTWTDKGKKFEEMRAWGVGASYDATLDVGEASVKGTFETTLGYQAEGEFEAGPDYVNAGGEVFAGHKASLAGYGEYKGFGAGGRVERWTGVGVDAGITAGQRADGKWVLGGSLGAALGTGGKIEGHIVIDPEKAVATLKDAGTAIQEGVGSAFDTVSGGADHVSSWFH</sequence>
<organism evidence="3 4">
    <name type="scientific">Amycolatopsis marina</name>
    <dbReference type="NCBI Taxonomy" id="490629"/>
    <lineage>
        <taxon>Bacteria</taxon>
        <taxon>Bacillati</taxon>
        <taxon>Actinomycetota</taxon>
        <taxon>Actinomycetes</taxon>
        <taxon>Pseudonocardiales</taxon>
        <taxon>Pseudonocardiaceae</taxon>
        <taxon>Amycolatopsis</taxon>
    </lineage>
</organism>
<protein>
    <recommendedName>
        <fullName evidence="2">Outer membrane channel protein CpnT-like N-terminal domain-containing protein</fullName>
    </recommendedName>
</protein>
<proteinExistence type="predicted"/>
<feature type="compositionally biased region" description="Polar residues" evidence="1">
    <location>
        <begin position="110"/>
        <end position="119"/>
    </location>
</feature>
<dbReference type="Pfam" id="PF25547">
    <property type="entry name" value="WXG100_2"/>
    <property type="match status" value="1"/>
</dbReference>
<feature type="domain" description="Outer membrane channel protein CpnT-like N-terminal" evidence="2">
    <location>
        <begin position="127"/>
        <end position="263"/>
    </location>
</feature>
<feature type="compositionally biased region" description="Low complexity" evidence="1">
    <location>
        <begin position="51"/>
        <end position="64"/>
    </location>
</feature>
<keyword evidence="4" id="KW-1185">Reference proteome</keyword>
<evidence type="ECO:0000313" key="4">
    <source>
        <dbReference type="Proteomes" id="UP000243799"/>
    </source>
</evidence>
<dbReference type="OrthoDB" id="10020700at2"/>
<dbReference type="EMBL" id="FOKG01000009">
    <property type="protein sequence ID" value="SFB35815.1"/>
    <property type="molecule type" value="Genomic_DNA"/>
</dbReference>
<dbReference type="RefSeq" id="WP_091674039.1">
    <property type="nucleotide sequence ID" value="NZ_FOKG01000009.1"/>
</dbReference>
<dbReference type="AlphaFoldDB" id="A0A1I1ACS6"/>
<name>A0A1I1ACS6_9PSEU</name>
<dbReference type="STRING" id="490629.SAMN05216266_10912"/>
<feature type="compositionally biased region" description="Pro residues" evidence="1">
    <location>
        <begin position="12"/>
        <end position="32"/>
    </location>
</feature>
<gene>
    <name evidence="3" type="ORF">SAMN05216266_10912</name>
</gene>
<dbReference type="InterPro" id="IPR057746">
    <property type="entry name" value="CpnT-like_N"/>
</dbReference>
<feature type="compositionally biased region" description="Basic and acidic residues" evidence="1">
    <location>
        <begin position="149"/>
        <end position="158"/>
    </location>
</feature>
<evidence type="ECO:0000259" key="2">
    <source>
        <dbReference type="Pfam" id="PF25547"/>
    </source>
</evidence>
<accession>A0A1I1ACS6</accession>
<feature type="region of interest" description="Disordered" evidence="1">
    <location>
        <begin position="1"/>
        <end position="203"/>
    </location>
</feature>